<keyword evidence="3" id="KW-1185">Reference proteome</keyword>
<evidence type="ECO:0000313" key="2">
    <source>
        <dbReference type="EMBL" id="RJL23554.1"/>
    </source>
</evidence>
<keyword evidence="1" id="KW-0472">Membrane</keyword>
<dbReference type="GO" id="GO:0005886">
    <property type="term" value="C:plasma membrane"/>
    <property type="evidence" value="ECO:0007669"/>
    <property type="project" value="UniProtKB-SubCell"/>
</dbReference>
<feature type="transmembrane region" description="Helical" evidence="1">
    <location>
        <begin position="205"/>
        <end position="224"/>
    </location>
</feature>
<feature type="transmembrane region" description="Helical" evidence="1">
    <location>
        <begin position="156"/>
        <end position="176"/>
    </location>
</feature>
<keyword evidence="1" id="KW-0812">Transmembrane</keyword>
<gene>
    <name evidence="2" type="ORF">D5H75_32115</name>
</gene>
<reference evidence="2 3" key="1">
    <citation type="submission" date="2018-09" db="EMBL/GenBank/DDBJ databases">
        <title>YIM 75507 draft genome.</title>
        <authorList>
            <person name="Tang S."/>
            <person name="Feng Y."/>
        </authorList>
    </citation>
    <scope>NUCLEOTIDE SEQUENCE [LARGE SCALE GENOMIC DNA]</scope>
    <source>
        <strain evidence="2 3">YIM 75507</strain>
    </source>
</reference>
<feature type="transmembrane region" description="Helical" evidence="1">
    <location>
        <begin position="19"/>
        <end position="38"/>
    </location>
</feature>
<keyword evidence="1" id="KW-1133">Transmembrane helix</keyword>
<comment type="caution">
    <text evidence="2">The sequence shown here is derived from an EMBL/GenBank/DDBJ whole genome shotgun (WGS) entry which is preliminary data.</text>
</comment>
<evidence type="ECO:0000256" key="1">
    <source>
        <dbReference type="SAM" id="Phobius"/>
    </source>
</evidence>
<proteinExistence type="predicted"/>
<dbReference type="OrthoDB" id="5146799at2"/>
<dbReference type="AlphaFoldDB" id="A0A3A4AAW5"/>
<protein>
    <submittedName>
        <fullName evidence="2">ABC transporter permease</fullName>
    </submittedName>
</protein>
<organism evidence="2 3">
    <name type="scientific">Bailinhaonella thermotolerans</name>
    <dbReference type="NCBI Taxonomy" id="1070861"/>
    <lineage>
        <taxon>Bacteria</taxon>
        <taxon>Bacillati</taxon>
        <taxon>Actinomycetota</taxon>
        <taxon>Actinomycetes</taxon>
        <taxon>Streptosporangiales</taxon>
        <taxon>Streptosporangiaceae</taxon>
        <taxon>Bailinhaonella</taxon>
    </lineage>
</organism>
<dbReference type="Pfam" id="PF12679">
    <property type="entry name" value="ABC2_membrane_2"/>
    <property type="match status" value="1"/>
</dbReference>
<dbReference type="GO" id="GO:0140359">
    <property type="term" value="F:ABC-type transporter activity"/>
    <property type="evidence" value="ECO:0007669"/>
    <property type="project" value="InterPro"/>
</dbReference>
<feature type="transmembrane region" description="Helical" evidence="1">
    <location>
        <begin position="93"/>
        <end position="122"/>
    </location>
</feature>
<dbReference type="RefSeq" id="WP_119930341.1">
    <property type="nucleotide sequence ID" value="NZ_QZEY01000018.1"/>
</dbReference>
<dbReference type="EMBL" id="QZEY01000018">
    <property type="protein sequence ID" value="RJL23554.1"/>
    <property type="molecule type" value="Genomic_DNA"/>
</dbReference>
<evidence type="ECO:0000313" key="3">
    <source>
        <dbReference type="Proteomes" id="UP000265768"/>
    </source>
</evidence>
<dbReference type="Proteomes" id="UP000265768">
    <property type="component" value="Unassembled WGS sequence"/>
</dbReference>
<feature type="transmembrane region" description="Helical" evidence="1">
    <location>
        <begin position="128"/>
        <end position="149"/>
    </location>
</feature>
<sequence length="238" mass="25084">MNATIAAVTYRGMIGSRRIWLLVALPLIMVGLALLLRLTNQADEQLAVILMQRFAVGALLPLMGLIVGTGVIAREIEDGVIIYMLSKPIPRPVVAYTKLLVAVSLMIVFAAIPTFLAGYLMVGAESGVATGFFLGTAAGGIAYAAVFLLISVLTRYAVTIGVIYALIWEGLVGGIVPGARQFSIQQWTQSIADSVSSSPFFKADVPLGFAAVALIVVTLGAAIWSGQRLRSLSITGDD</sequence>
<accession>A0A3A4AAW5</accession>
<name>A0A3A4AAW5_9ACTN</name>
<feature type="transmembrane region" description="Helical" evidence="1">
    <location>
        <begin position="50"/>
        <end position="73"/>
    </location>
</feature>